<gene>
    <name evidence="1" type="ordered locus">CBUD_A0024</name>
</gene>
<reference evidence="1 2" key="1">
    <citation type="journal article" date="2009" name="Infect. Immun.">
        <title>Comparative genomics reveal extensive transposon-mediated genomic plasticity and diversity among potential effector proteins within the genus Coxiella.</title>
        <authorList>
            <person name="Beare P.A."/>
            <person name="Unsworth N."/>
            <person name="Andoh M."/>
            <person name="Voth D.E."/>
            <person name="Omsland A."/>
            <person name="Gilk S.D."/>
            <person name="Williams K.P."/>
            <person name="Sobral B.W."/>
            <person name="Kupko J.J.III."/>
            <person name="Porcella S.F."/>
            <person name="Samuel J.E."/>
            <person name="Heinzen R.A."/>
        </authorList>
    </citation>
    <scope>NUCLEOTIDE SEQUENCE [LARGE SCALE GENOMIC DNA]</scope>
    <source>
        <strain evidence="1 2">Dugway 5J108-111</strain>
        <plasmid evidence="2">pQpDG</plasmid>
    </source>
</reference>
<accession>A9KH54</accession>
<dbReference type="InterPro" id="IPR011990">
    <property type="entry name" value="TPR-like_helical_dom_sf"/>
</dbReference>
<protein>
    <submittedName>
        <fullName evidence="1">Tetratricopeptide repeat family protein</fullName>
    </submittedName>
</protein>
<dbReference type="SMART" id="SM00671">
    <property type="entry name" value="SEL1"/>
    <property type="match status" value="3"/>
</dbReference>
<dbReference type="Proteomes" id="UP000008555">
    <property type="component" value="Plasmid pQpDG"/>
</dbReference>
<dbReference type="Pfam" id="PF08238">
    <property type="entry name" value="Sel1"/>
    <property type="match status" value="3"/>
</dbReference>
<dbReference type="RefSeq" id="WP_011996324.1">
    <property type="nucleotide sequence ID" value="NC_009726.1"/>
</dbReference>
<evidence type="ECO:0000313" key="1">
    <source>
        <dbReference type="EMBL" id="ABS78590.1"/>
    </source>
</evidence>
<evidence type="ECO:0000313" key="2">
    <source>
        <dbReference type="Proteomes" id="UP000008555"/>
    </source>
</evidence>
<dbReference type="PANTHER" id="PTHR11102:SF160">
    <property type="entry name" value="ERAD-ASSOCIATED E3 UBIQUITIN-PROTEIN LIGASE COMPONENT HRD3"/>
    <property type="match status" value="1"/>
</dbReference>
<dbReference type="AlphaFoldDB" id="A9KH54"/>
<proteinExistence type="predicted"/>
<organism evidence="1 2">
    <name type="scientific">Coxiella burnetii (strain Dugway 5J108-111)</name>
    <dbReference type="NCBI Taxonomy" id="434922"/>
    <lineage>
        <taxon>Bacteria</taxon>
        <taxon>Pseudomonadati</taxon>
        <taxon>Pseudomonadota</taxon>
        <taxon>Gammaproteobacteria</taxon>
        <taxon>Legionellales</taxon>
        <taxon>Coxiellaceae</taxon>
        <taxon>Coxiella</taxon>
    </lineage>
</organism>
<dbReference type="SUPFAM" id="SSF81901">
    <property type="entry name" value="HCP-like"/>
    <property type="match status" value="1"/>
</dbReference>
<dbReference type="Gene3D" id="1.25.40.10">
    <property type="entry name" value="Tetratricopeptide repeat domain"/>
    <property type="match status" value="1"/>
</dbReference>
<keyword evidence="1" id="KW-0614">Plasmid</keyword>
<sequence length="284" mass="31936">MCERALVHLYGWGLHRANYEAAIKLFEEAIRLGSADAMDWRAYMYQTGKGPVNYSAARDLYDRATKLRSAKSMIALARMHKNGVGGPKNLAAAVALFEEAIRWGGDLSDIDDELDKCQPPTGYSTQDVDALLDLIFGQLLNNEQFSRNTVKLLCEHPGLVVKRLLNIENLDCLKQVVAEGHIIKTVLTASTPGYLTRFFRLATPLQQVESHIQSVKSRRFTFALGLTLNGSRTDPLNDPPIRKFAKHTLFDRNLERLIFERLEALSLENSNRETKSTDSPCILQ</sequence>
<dbReference type="InterPro" id="IPR006597">
    <property type="entry name" value="Sel1-like"/>
</dbReference>
<name>A9KH54_COXBN</name>
<dbReference type="PANTHER" id="PTHR11102">
    <property type="entry name" value="SEL-1-LIKE PROTEIN"/>
    <property type="match status" value="1"/>
</dbReference>
<geneLocation type="plasmid" evidence="1 2">
    <name>pQpDG</name>
</geneLocation>
<dbReference type="InterPro" id="IPR050767">
    <property type="entry name" value="Sel1_AlgK"/>
</dbReference>
<dbReference type="HOGENOM" id="CLU_1101451_0_0_6"/>
<dbReference type="KEGG" id="cbd:CBUD_A0024"/>
<dbReference type="EMBL" id="CP000735">
    <property type="protein sequence ID" value="ABS78590.1"/>
    <property type="molecule type" value="Genomic_DNA"/>
</dbReference>